<evidence type="ECO:0000256" key="7">
    <source>
        <dbReference type="ARBA" id="ARBA00023136"/>
    </source>
</evidence>
<feature type="transmembrane region" description="Helical" evidence="10">
    <location>
        <begin position="165"/>
        <end position="184"/>
    </location>
</feature>
<evidence type="ECO:0000256" key="9">
    <source>
        <dbReference type="PIRNR" id="PIRNR028739"/>
    </source>
</evidence>
<name>A0A1I7T649_9PELO</name>
<evidence type="ECO:0000256" key="10">
    <source>
        <dbReference type="SAM" id="Phobius"/>
    </source>
</evidence>
<feature type="transmembrane region" description="Helical" evidence="10">
    <location>
        <begin position="49"/>
        <end position="68"/>
    </location>
</feature>
<dbReference type="GO" id="GO:0005542">
    <property type="term" value="F:folic acid binding"/>
    <property type="evidence" value="ECO:0007669"/>
    <property type="project" value="UniProtKB-KW"/>
</dbReference>
<evidence type="ECO:0000256" key="5">
    <source>
        <dbReference type="ARBA" id="ARBA00022954"/>
    </source>
</evidence>
<feature type="transmembrane region" description="Helical" evidence="10">
    <location>
        <begin position="75"/>
        <end position="95"/>
    </location>
</feature>
<protein>
    <submittedName>
        <fullName evidence="12">Thiamine transporter 2</fullName>
    </submittedName>
</protein>
<comment type="similarity">
    <text evidence="2 9">Belongs to the reduced folate carrier (RFC) transporter (TC 2.A.48) family.</text>
</comment>
<dbReference type="PANTHER" id="PTHR10686">
    <property type="entry name" value="FOLATE TRANSPORTER"/>
    <property type="match status" value="1"/>
</dbReference>
<dbReference type="GO" id="GO:0005886">
    <property type="term" value="C:plasma membrane"/>
    <property type="evidence" value="ECO:0007669"/>
    <property type="project" value="UniProtKB-UniRule"/>
</dbReference>
<evidence type="ECO:0000256" key="6">
    <source>
        <dbReference type="ARBA" id="ARBA00022989"/>
    </source>
</evidence>
<keyword evidence="4 10" id="KW-0812">Transmembrane</keyword>
<feature type="transmembrane region" description="Helical" evidence="10">
    <location>
        <begin position="278"/>
        <end position="296"/>
    </location>
</feature>
<organism evidence="11 12">
    <name type="scientific">Caenorhabditis tropicalis</name>
    <dbReference type="NCBI Taxonomy" id="1561998"/>
    <lineage>
        <taxon>Eukaryota</taxon>
        <taxon>Metazoa</taxon>
        <taxon>Ecdysozoa</taxon>
        <taxon>Nematoda</taxon>
        <taxon>Chromadorea</taxon>
        <taxon>Rhabditida</taxon>
        <taxon>Rhabditina</taxon>
        <taxon>Rhabditomorpha</taxon>
        <taxon>Rhabditoidea</taxon>
        <taxon>Rhabditidae</taxon>
        <taxon>Peloderinae</taxon>
        <taxon>Caenorhabditis</taxon>
    </lineage>
</organism>
<evidence type="ECO:0000256" key="2">
    <source>
        <dbReference type="ARBA" id="ARBA00005773"/>
    </source>
</evidence>
<proteinExistence type="inferred from homology"/>
<dbReference type="Proteomes" id="UP000095282">
    <property type="component" value="Unplaced"/>
</dbReference>
<dbReference type="SUPFAM" id="SSF103473">
    <property type="entry name" value="MFS general substrate transporter"/>
    <property type="match status" value="1"/>
</dbReference>
<dbReference type="PIRSF" id="PIRSF028739">
    <property type="entry name" value="Folate_carrier"/>
    <property type="match status" value="1"/>
</dbReference>
<feature type="transmembrane region" description="Helical" evidence="10">
    <location>
        <begin position="331"/>
        <end position="353"/>
    </location>
</feature>
<dbReference type="GO" id="GO:0090482">
    <property type="term" value="F:vitamin transmembrane transporter activity"/>
    <property type="evidence" value="ECO:0007669"/>
    <property type="project" value="InterPro"/>
</dbReference>
<dbReference type="NCBIfam" id="TIGR00806">
    <property type="entry name" value="rfc"/>
    <property type="match status" value="1"/>
</dbReference>
<feature type="transmembrane region" description="Helical" evidence="10">
    <location>
        <begin position="133"/>
        <end position="153"/>
    </location>
</feature>
<evidence type="ECO:0000256" key="4">
    <source>
        <dbReference type="ARBA" id="ARBA00022692"/>
    </source>
</evidence>
<dbReference type="Pfam" id="PF01770">
    <property type="entry name" value="Folate_carrier"/>
    <property type="match status" value="1"/>
</dbReference>
<keyword evidence="11" id="KW-1185">Reference proteome</keyword>
<dbReference type="eggNOG" id="KOG3810">
    <property type="taxonomic scope" value="Eukaryota"/>
</dbReference>
<feature type="transmembrane region" description="Helical" evidence="10">
    <location>
        <begin position="308"/>
        <end position="325"/>
    </location>
</feature>
<dbReference type="InterPro" id="IPR036259">
    <property type="entry name" value="MFS_trans_sf"/>
</dbReference>
<evidence type="ECO:0000313" key="12">
    <source>
        <dbReference type="WBParaSite" id="Csp11.Scaffold519.g2775.t1"/>
    </source>
</evidence>
<keyword evidence="5" id="KW-0290">Folate-binding</keyword>
<evidence type="ECO:0000256" key="8">
    <source>
        <dbReference type="ARBA" id="ARBA00023180"/>
    </source>
</evidence>
<dbReference type="FunFam" id="1.20.1250.20:FF:000298">
    <property type="entry name" value="Thiamine transporter"/>
    <property type="match status" value="1"/>
</dbReference>
<keyword evidence="7 9" id="KW-0472">Membrane</keyword>
<reference evidence="12" key="1">
    <citation type="submission" date="2016-11" db="UniProtKB">
        <authorList>
            <consortium name="WormBaseParasite"/>
        </authorList>
    </citation>
    <scope>IDENTIFICATION</scope>
</reference>
<dbReference type="Gene3D" id="1.20.1250.20">
    <property type="entry name" value="MFS general substrate transporter like domains"/>
    <property type="match status" value="1"/>
</dbReference>
<dbReference type="PANTHER" id="PTHR10686:SF20">
    <property type="entry name" value="FOLATE TRANSPORTER 1"/>
    <property type="match status" value="1"/>
</dbReference>
<evidence type="ECO:0000256" key="3">
    <source>
        <dbReference type="ARBA" id="ARBA00022448"/>
    </source>
</evidence>
<dbReference type="AlphaFoldDB" id="A0A1I7T649"/>
<evidence type="ECO:0000313" key="11">
    <source>
        <dbReference type="Proteomes" id="UP000095282"/>
    </source>
</evidence>
<feature type="transmembrane region" description="Helical" evidence="10">
    <location>
        <begin position="406"/>
        <end position="424"/>
    </location>
</feature>
<sequence length="449" mass="50957">MDWRTTTAVLCLYGAVKEFRPATPFLTPFLASPEKNLTLDELYSQVYPYWTYSYMFALIPMFILTDILRYKPIVMIEAIGLVVTWSLLVFGNGVWQMQIMQIAFGVASAAEIAYYSYIYSIVDRKHYKRATSYIRAAALFGKLLAFGLGQTLISTHTSGYLTLNQISLGAVSLVTIIAFFLPRVKSEKAKVSMRALPSVIEDQDIELVTNEQKEQKVNYTREYLKKTLEELKICSRNQELLKWSLWWALASCGVYQIQNYTQSLWKQMQKDPDDVANGVVEFVNTALGAFLSLFVHHLSINWTRHGQMILFVTSAIVSALLYLCSQTETVMIAYVSYVIIASIYHMLITAASVNVAKELSSNNHGLVFGCNTFVAVCLQSFLTLIVVDSRFLHLDIKTQFVVYSGYFAIVAAIFAFFFVISLFFKTTRASKTDEISNENRTNEVFPDEN</sequence>
<evidence type="ECO:0000256" key="1">
    <source>
        <dbReference type="ARBA" id="ARBA00004141"/>
    </source>
</evidence>
<dbReference type="WBParaSite" id="Csp11.Scaffold519.g2775.t1">
    <property type="protein sequence ID" value="Csp11.Scaffold519.g2775.t1"/>
    <property type="gene ID" value="Csp11.Scaffold519.g2775"/>
</dbReference>
<comment type="subcellular location">
    <subcellularLocation>
        <location evidence="1 9">Membrane</location>
        <topology evidence="1 9">Multi-pass membrane protein</topology>
    </subcellularLocation>
</comment>
<dbReference type="STRING" id="1561998.A0A1I7T649"/>
<keyword evidence="6 10" id="KW-1133">Transmembrane helix</keyword>
<keyword evidence="3 9" id="KW-0813">Transport</keyword>
<keyword evidence="8" id="KW-0325">Glycoprotein</keyword>
<feature type="transmembrane region" description="Helical" evidence="10">
    <location>
        <begin position="365"/>
        <end position="386"/>
    </location>
</feature>
<accession>A0A1I7T649</accession>
<dbReference type="InterPro" id="IPR002666">
    <property type="entry name" value="Folate_carrier"/>
</dbReference>
<feature type="transmembrane region" description="Helical" evidence="10">
    <location>
        <begin position="101"/>
        <end position="121"/>
    </location>
</feature>